<keyword evidence="1" id="KW-0812">Transmembrane</keyword>
<sequence length="92" mass="9657">MSTFAVVPVSNTLFTPVPLIIAIIIKIIYEKITGKSAKDTTDVKEITQSESSMVPVANGKKPADSALDAHFVSGSVEGGVVNLAADLRDDVL</sequence>
<keyword evidence="1" id="KW-0472">Membrane</keyword>
<name>A0AAN9A0K1_HALRR</name>
<reference evidence="2 3" key="1">
    <citation type="submission" date="2023-11" db="EMBL/GenBank/DDBJ databases">
        <title>Halocaridina rubra genome assembly.</title>
        <authorList>
            <person name="Smith C."/>
        </authorList>
    </citation>
    <scope>NUCLEOTIDE SEQUENCE [LARGE SCALE GENOMIC DNA]</scope>
    <source>
        <strain evidence="2">EP-1</strain>
        <tissue evidence="2">Whole</tissue>
    </source>
</reference>
<dbReference type="AlphaFoldDB" id="A0AAN9A0K1"/>
<protein>
    <submittedName>
        <fullName evidence="2">Uncharacterized protein</fullName>
    </submittedName>
</protein>
<keyword evidence="1" id="KW-1133">Transmembrane helix</keyword>
<gene>
    <name evidence="2" type="ORF">SK128_006849</name>
</gene>
<evidence type="ECO:0000256" key="1">
    <source>
        <dbReference type="SAM" id="Phobius"/>
    </source>
</evidence>
<dbReference type="Proteomes" id="UP001381693">
    <property type="component" value="Unassembled WGS sequence"/>
</dbReference>
<evidence type="ECO:0000313" key="3">
    <source>
        <dbReference type="Proteomes" id="UP001381693"/>
    </source>
</evidence>
<evidence type="ECO:0000313" key="2">
    <source>
        <dbReference type="EMBL" id="KAK7070643.1"/>
    </source>
</evidence>
<keyword evidence="3" id="KW-1185">Reference proteome</keyword>
<feature type="transmembrane region" description="Helical" evidence="1">
    <location>
        <begin position="12"/>
        <end position="29"/>
    </location>
</feature>
<accession>A0AAN9A0K1</accession>
<proteinExistence type="predicted"/>
<organism evidence="2 3">
    <name type="scientific">Halocaridina rubra</name>
    <name type="common">Hawaiian red shrimp</name>
    <dbReference type="NCBI Taxonomy" id="373956"/>
    <lineage>
        <taxon>Eukaryota</taxon>
        <taxon>Metazoa</taxon>
        <taxon>Ecdysozoa</taxon>
        <taxon>Arthropoda</taxon>
        <taxon>Crustacea</taxon>
        <taxon>Multicrustacea</taxon>
        <taxon>Malacostraca</taxon>
        <taxon>Eumalacostraca</taxon>
        <taxon>Eucarida</taxon>
        <taxon>Decapoda</taxon>
        <taxon>Pleocyemata</taxon>
        <taxon>Caridea</taxon>
        <taxon>Atyoidea</taxon>
        <taxon>Atyidae</taxon>
        <taxon>Halocaridina</taxon>
    </lineage>
</organism>
<comment type="caution">
    <text evidence="2">The sequence shown here is derived from an EMBL/GenBank/DDBJ whole genome shotgun (WGS) entry which is preliminary data.</text>
</comment>
<dbReference type="EMBL" id="JAXCGZ010015276">
    <property type="protein sequence ID" value="KAK7070643.1"/>
    <property type="molecule type" value="Genomic_DNA"/>
</dbReference>